<feature type="domain" description="DUF4283" evidence="1">
    <location>
        <begin position="51"/>
        <end position="114"/>
    </location>
</feature>
<dbReference type="InterPro" id="IPR025558">
    <property type="entry name" value="DUF4283"/>
</dbReference>
<evidence type="ECO:0000259" key="1">
    <source>
        <dbReference type="Pfam" id="PF14111"/>
    </source>
</evidence>
<evidence type="ECO:0000313" key="3">
    <source>
        <dbReference type="Proteomes" id="UP001141552"/>
    </source>
</evidence>
<sequence length="122" mass="14090">MESRSTSSCHQNLPKEGRLKLKCNKEVGKNIASQVFVGRLMSDKQIIHYVFRAIIEKAWHTGYPMDFKEVNSNVFLFTFEGEGDRRKLLQGAPWIVNGSHLILKEWNQSISLEEVELPHSNF</sequence>
<dbReference type="Pfam" id="PF14111">
    <property type="entry name" value="DUF4283"/>
    <property type="match status" value="1"/>
</dbReference>
<name>A0A9Q0J7X5_9ROSI</name>
<proteinExistence type="predicted"/>
<dbReference type="EMBL" id="JAKUCV010005064">
    <property type="protein sequence ID" value="KAJ4832831.1"/>
    <property type="molecule type" value="Genomic_DNA"/>
</dbReference>
<accession>A0A9Q0J7X5</accession>
<keyword evidence="3" id="KW-1185">Reference proteome</keyword>
<dbReference type="AlphaFoldDB" id="A0A9Q0J7X5"/>
<gene>
    <name evidence="2" type="ORF">Tsubulata_001904</name>
</gene>
<comment type="caution">
    <text evidence="2">The sequence shown here is derived from an EMBL/GenBank/DDBJ whole genome shotgun (WGS) entry which is preliminary data.</text>
</comment>
<protein>
    <recommendedName>
        <fullName evidence="1">DUF4283 domain-containing protein</fullName>
    </recommendedName>
</protein>
<evidence type="ECO:0000313" key="2">
    <source>
        <dbReference type="EMBL" id="KAJ4832831.1"/>
    </source>
</evidence>
<dbReference type="OrthoDB" id="1542109at2759"/>
<reference evidence="2" key="1">
    <citation type="submission" date="2022-02" db="EMBL/GenBank/DDBJ databases">
        <authorList>
            <person name="Henning P.M."/>
            <person name="McCubbin A.G."/>
            <person name="Shore J.S."/>
        </authorList>
    </citation>
    <scope>NUCLEOTIDE SEQUENCE</scope>
    <source>
        <strain evidence="2">F60SS</strain>
        <tissue evidence="2">Leaves</tissue>
    </source>
</reference>
<organism evidence="2 3">
    <name type="scientific">Turnera subulata</name>
    <dbReference type="NCBI Taxonomy" id="218843"/>
    <lineage>
        <taxon>Eukaryota</taxon>
        <taxon>Viridiplantae</taxon>
        <taxon>Streptophyta</taxon>
        <taxon>Embryophyta</taxon>
        <taxon>Tracheophyta</taxon>
        <taxon>Spermatophyta</taxon>
        <taxon>Magnoliopsida</taxon>
        <taxon>eudicotyledons</taxon>
        <taxon>Gunneridae</taxon>
        <taxon>Pentapetalae</taxon>
        <taxon>rosids</taxon>
        <taxon>fabids</taxon>
        <taxon>Malpighiales</taxon>
        <taxon>Passifloraceae</taxon>
        <taxon>Turnera</taxon>
    </lineage>
</organism>
<dbReference type="Proteomes" id="UP001141552">
    <property type="component" value="Unassembled WGS sequence"/>
</dbReference>
<reference evidence="2" key="2">
    <citation type="journal article" date="2023" name="Plants (Basel)">
        <title>Annotation of the Turnera subulata (Passifloraceae) Draft Genome Reveals the S-Locus Evolved after the Divergence of Turneroideae from Passifloroideae in a Stepwise Manner.</title>
        <authorList>
            <person name="Henning P.M."/>
            <person name="Roalson E.H."/>
            <person name="Mir W."/>
            <person name="McCubbin A.G."/>
            <person name="Shore J.S."/>
        </authorList>
    </citation>
    <scope>NUCLEOTIDE SEQUENCE</scope>
    <source>
        <strain evidence="2">F60SS</strain>
    </source>
</reference>